<dbReference type="InterPro" id="IPR016181">
    <property type="entry name" value="Acyl_CoA_acyltransferase"/>
</dbReference>
<dbReference type="Proteomes" id="UP001271007">
    <property type="component" value="Unassembled WGS sequence"/>
</dbReference>
<dbReference type="EMBL" id="JAWDJX010000324">
    <property type="protein sequence ID" value="KAK3045354.1"/>
    <property type="molecule type" value="Genomic_DNA"/>
</dbReference>
<proteinExistence type="predicted"/>
<dbReference type="AlphaFoldDB" id="A0AAJ0G6E6"/>
<sequence>MANPTTSYRVRSATVQDIPALTDVFFSSFTAPFWQYLYPDTERMREWWNQAWRLGLENPTDQTFVAEDTQDNDCVVGFSRWVKPQEDGNHDRVWPVVDKSVFPDMEVAEAFFQAMEDNRRALLGSQPHWSTSTSCLHA</sequence>
<comment type="caution">
    <text evidence="1">The sequence shown here is derived from an EMBL/GenBank/DDBJ whole genome shotgun (WGS) entry which is preliminary data.</text>
</comment>
<dbReference type="PANTHER" id="PTHR42791:SF2">
    <property type="entry name" value="N-ACETYLTRANSFERASE DOMAIN-CONTAINING PROTEIN"/>
    <property type="match status" value="1"/>
</dbReference>
<evidence type="ECO:0008006" key="3">
    <source>
        <dbReference type="Google" id="ProtNLM"/>
    </source>
</evidence>
<protein>
    <recommendedName>
        <fullName evidence="3">Acetyltransferase</fullName>
    </recommendedName>
</protein>
<dbReference type="SUPFAM" id="SSF55729">
    <property type="entry name" value="Acyl-CoA N-acyltransferases (Nat)"/>
    <property type="match status" value="1"/>
</dbReference>
<organism evidence="1 2">
    <name type="scientific">Extremus antarcticus</name>
    <dbReference type="NCBI Taxonomy" id="702011"/>
    <lineage>
        <taxon>Eukaryota</taxon>
        <taxon>Fungi</taxon>
        <taxon>Dikarya</taxon>
        <taxon>Ascomycota</taxon>
        <taxon>Pezizomycotina</taxon>
        <taxon>Dothideomycetes</taxon>
        <taxon>Dothideomycetidae</taxon>
        <taxon>Mycosphaerellales</taxon>
        <taxon>Extremaceae</taxon>
        <taxon>Extremus</taxon>
    </lineage>
</organism>
<dbReference type="Gene3D" id="3.40.630.30">
    <property type="match status" value="1"/>
</dbReference>
<name>A0AAJ0G6E6_9PEZI</name>
<accession>A0AAJ0G6E6</accession>
<keyword evidence="2" id="KW-1185">Reference proteome</keyword>
<dbReference type="InterPro" id="IPR052523">
    <property type="entry name" value="Trichothecene_AcTrans"/>
</dbReference>
<dbReference type="PANTHER" id="PTHR42791">
    <property type="entry name" value="GNAT FAMILY ACETYLTRANSFERASE"/>
    <property type="match status" value="1"/>
</dbReference>
<evidence type="ECO:0000313" key="2">
    <source>
        <dbReference type="Proteomes" id="UP001271007"/>
    </source>
</evidence>
<gene>
    <name evidence="1" type="ORF">LTR09_013011</name>
</gene>
<evidence type="ECO:0000313" key="1">
    <source>
        <dbReference type="EMBL" id="KAK3045354.1"/>
    </source>
</evidence>
<reference evidence="1" key="1">
    <citation type="submission" date="2023-04" db="EMBL/GenBank/DDBJ databases">
        <title>Black Yeasts Isolated from many extreme environments.</title>
        <authorList>
            <person name="Coleine C."/>
            <person name="Stajich J.E."/>
            <person name="Selbmann L."/>
        </authorList>
    </citation>
    <scope>NUCLEOTIDE SEQUENCE</scope>
    <source>
        <strain evidence="1">CCFEE 5312</strain>
    </source>
</reference>